<protein>
    <recommendedName>
        <fullName evidence="5">Lipoprotein</fullName>
    </recommendedName>
</protein>
<name>A0A1H4I7X5_9MICC</name>
<evidence type="ECO:0000313" key="3">
    <source>
        <dbReference type="EMBL" id="SEB30157.1"/>
    </source>
</evidence>
<evidence type="ECO:0000256" key="2">
    <source>
        <dbReference type="SAM" id="SignalP"/>
    </source>
</evidence>
<evidence type="ECO:0000313" key="4">
    <source>
        <dbReference type="Proteomes" id="UP000182652"/>
    </source>
</evidence>
<feature type="chain" id="PRO_5010249082" description="Lipoprotein" evidence="2">
    <location>
        <begin position="34"/>
        <end position="200"/>
    </location>
</feature>
<feature type="region of interest" description="Disordered" evidence="1">
    <location>
        <begin position="29"/>
        <end position="81"/>
    </location>
</feature>
<dbReference type="AlphaFoldDB" id="A0A1H4I7X5"/>
<keyword evidence="4" id="KW-1185">Reference proteome</keyword>
<keyword evidence="2" id="KW-0732">Signal</keyword>
<evidence type="ECO:0000256" key="1">
    <source>
        <dbReference type="SAM" id="MobiDB-lite"/>
    </source>
</evidence>
<dbReference type="EMBL" id="FNSN01000002">
    <property type="protein sequence ID" value="SEB30157.1"/>
    <property type="molecule type" value="Genomic_DNA"/>
</dbReference>
<feature type="signal peptide" evidence="2">
    <location>
        <begin position="1"/>
        <end position="33"/>
    </location>
</feature>
<proteinExistence type="predicted"/>
<reference evidence="3 4" key="1">
    <citation type="submission" date="2016-10" db="EMBL/GenBank/DDBJ databases">
        <authorList>
            <person name="de Groot N.N."/>
        </authorList>
    </citation>
    <scope>NUCLEOTIDE SEQUENCE [LARGE SCALE GENOMIC DNA]</scope>
    <source>
        <strain evidence="3 4">DSM 10495</strain>
    </source>
</reference>
<dbReference type="Proteomes" id="UP000182652">
    <property type="component" value="Unassembled WGS sequence"/>
</dbReference>
<organism evidence="3 4">
    <name type="scientific">Arthrobacter woluwensis</name>
    <dbReference type="NCBI Taxonomy" id="156980"/>
    <lineage>
        <taxon>Bacteria</taxon>
        <taxon>Bacillati</taxon>
        <taxon>Actinomycetota</taxon>
        <taxon>Actinomycetes</taxon>
        <taxon>Micrococcales</taxon>
        <taxon>Micrococcaceae</taxon>
        <taxon>Arthrobacter</taxon>
    </lineage>
</organism>
<dbReference type="RefSeq" id="WP_139244598.1">
    <property type="nucleotide sequence ID" value="NZ_FNSN01000002.1"/>
</dbReference>
<sequence>MPRKSRHLALLVPVLTGALFLGACGSTTGPAQADETPTTGAPAASTSTPTKNAPSATASPTTKAPYPAGQVHTAPPQPNMGSEKVQVLTWDAKAKKQAADNATWAVFALVQGKSSAERIANAKEYLTSEAYAVWSRAELMKLPSHKVTDWGKLATGWEQNPYWVWVNVPTDAGTWKVRLHRTAANPTWLASELQPPLNGH</sequence>
<dbReference type="PROSITE" id="PS51257">
    <property type="entry name" value="PROKAR_LIPOPROTEIN"/>
    <property type="match status" value="1"/>
</dbReference>
<feature type="compositionally biased region" description="Low complexity" evidence="1">
    <location>
        <begin position="36"/>
        <end position="68"/>
    </location>
</feature>
<gene>
    <name evidence="3" type="ORF">SAMN04489745_0115</name>
</gene>
<dbReference type="STRING" id="156980.SAMN04489745_0115"/>
<evidence type="ECO:0008006" key="5">
    <source>
        <dbReference type="Google" id="ProtNLM"/>
    </source>
</evidence>
<accession>A0A1H4I7X5</accession>